<dbReference type="PANTHER" id="PTHR10000">
    <property type="entry name" value="PHOSPHOSERINE PHOSPHATASE"/>
    <property type="match status" value="1"/>
</dbReference>
<dbReference type="NCBIfam" id="TIGR01484">
    <property type="entry name" value="HAD-SF-IIB"/>
    <property type="match status" value="1"/>
</dbReference>
<dbReference type="SFLD" id="SFLDS00003">
    <property type="entry name" value="Haloacid_Dehalogenase"/>
    <property type="match status" value="1"/>
</dbReference>
<dbReference type="EMBL" id="JAJEQE010000029">
    <property type="protein sequence ID" value="MCC2149397.1"/>
    <property type="molecule type" value="Genomic_DNA"/>
</dbReference>
<accession>A0ABS8EY94</accession>
<dbReference type="InterPro" id="IPR023214">
    <property type="entry name" value="HAD_sf"/>
</dbReference>
<dbReference type="Gene3D" id="3.30.1240.10">
    <property type="match status" value="1"/>
</dbReference>
<dbReference type="Gene3D" id="3.40.50.1000">
    <property type="entry name" value="HAD superfamily/HAD-like"/>
    <property type="match status" value="1"/>
</dbReference>
<comment type="caution">
    <text evidence="1">The sequence shown here is derived from an EMBL/GenBank/DDBJ whole genome shotgun (WGS) entry which is preliminary data.</text>
</comment>
<gene>
    <name evidence="1" type="ORF">LKD42_09025</name>
</gene>
<dbReference type="SUPFAM" id="SSF56784">
    <property type="entry name" value="HAD-like"/>
    <property type="match status" value="1"/>
</dbReference>
<dbReference type="RefSeq" id="WP_022118088.1">
    <property type="nucleotide sequence ID" value="NZ_JAJEQE010000029.1"/>
</dbReference>
<keyword evidence="2" id="KW-1185">Reference proteome</keyword>
<dbReference type="PANTHER" id="PTHR10000:SF25">
    <property type="entry name" value="PHOSPHATASE YKRA-RELATED"/>
    <property type="match status" value="1"/>
</dbReference>
<dbReference type="Pfam" id="PF08282">
    <property type="entry name" value="Hydrolase_3"/>
    <property type="match status" value="1"/>
</dbReference>
<sequence>MSAIKIVFFDIDGTLIDMNKKRISEKMLETLRRLKENGTIICIATGRSPIALPHFEGVEFDAFLTFNGSYCFTEDADIFSNPIPTEDVHMIIQNATALGRPLTVATKNRLASNGKDEDLIEYYSFAKQEIDVADDFEQVANEKVYQLMAGSSLAEHPALMKDVSHARITFWWNRAVDIIPTDGGKGRGIEKMLEYYHFDKSQAMAFGDGNNDIEMLKSVGHGVAMANASDELKAIADDVCGDVAEDGIYYYCLEHGMI</sequence>
<name>A0ABS8EY94_9FIRM</name>
<evidence type="ECO:0000313" key="2">
    <source>
        <dbReference type="Proteomes" id="UP001299235"/>
    </source>
</evidence>
<reference evidence="1 2" key="1">
    <citation type="submission" date="2021-10" db="EMBL/GenBank/DDBJ databases">
        <title>Anaerobic single-cell dispensing facilitates the cultivation of human gut bacteria.</title>
        <authorList>
            <person name="Afrizal A."/>
        </authorList>
    </citation>
    <scope>NUCLEOTIDE SEQUENCE [LARGE SCALE GENOMIC DNA]</scope>
    <source>
        <strain evidence="1 2">CLA-AA-H246</strain>
    </source>
</reference>
<dbReference type="PROSITE" id="PS01229">
    <property type="entry name" value="COF_2"/>
    <property type="match status" value="1"/>
</dbReference>
<keyword evidence="1" id="KW-0378">Hydrolase</keyword>
<dbReference type="GO" id="GO:0016787">
    <property type="term" value="F:hydrolase activity"/>
    <property type="evidence" value="ECO:0007669"/>
    <property type="project" value="UniProtKB-KW"/>
</dbReference>
<dbReference type="NCBIfam" id="TIGR00099">
    <property type="entry name" value="Cof-subfamily"/>
    <property type="match status" value="1"/>
</dbReference>
<protein>
    <submittedName>
        <fullName evidence="1">Cof-type HAD-IIB family hydrolase</fullName>
    </submittedName>
</protein>
<organism evidence="1 2">
    <name type="scientific">Hominisplanchenecus faecis</name>
    <dbReference type="NCBI Taxonomy" id="2885351"/>
    <lineage>
        <taxon>Bacteria</taxon>
        <taxon>Bacillati</taxon>
        <taxon>Bacillota</taxon>
        <taxon>Clostridia</taxon>
        <taxon>Lachnospirales</taxon>
        <taxon>Lachnospiraceae</taxon>
        <taxon>Hominisplanchenecus</taxon>
    </lineage>
</organism>
<dbReference type="InterPro" id="IPR006379">
    <property type="entry name" value="HAD-SF_hydro_IIB"/>
</dbReference>
<proteinExistence type="predicted"/>
<evidence type="ECO:0000313" key="1">
    <source>
        <dbReference type="EMBL" id="MCC2149397.1"/>
    </source>
</evidence>
<dbReference type="InterPro" id="IPR036412">
    <property type="entry name" value="HAD-like_sf"/>
</dbReference>
<dbReference type="SFLD" id="SFLDG01140">
    <property type="entry name" value="C2.B:_Phosphomannomutase_and_P"/>
    <property type="match status" value="1"/>
</dbReference>
<dbReference type="Proteomes" id="UP001299235">
    <property type="component" value="Unassembled WGS sequence"/>
</dbReference>
<dbReference type="InterPro" id="IPR000150">
    <property type="entry name" value="Cof"/>
</dbReference>